<evidence type="ECO:0000313" key="2">
    <source>
        <dbReference type="EMBL" id="SIO01010.1"/>
    </source>
</evidence>
<sequence length="150" mass="17069">MDLLVLGFCGLIFVCLVAGCNFFATTRMHDKINASKQARRALHNEVSELQAALISKREEKKIVINKLRMARAESSSQKEVVMDVNPSTPSRAQGNFEQELVSQKIITERELDRVKNYRRSTSCPYDVGETIIMLGYASQHDVDRVREKYS</sequence>
<gene>
    <name evidence="2" type="ORF">SAMN02745161_1613</name>
</gene>
<accession>A0A1N6G0L5</accession>
<protein>
    <submittedName>
        <fullName evidence="2">Uncharacterized protein</fullName>
    </submittedName>
</protein>
<dbReference type="AlphaFoldDB" id="A0A1N6G0L5"/>
<proteinExistence type="predicted"/>
<dbReference type="STRING" id="1121457.SAMN02745161_1613"/>
<evidence type="ECO:0000256" key="1">
    <source>
        <dbReference type="SAM" id="Coils"/>
    </source>
</evidence>
<reference evidence="3" key="1">
    <citation type="submission" date="2016-11" db="EMBL/GenBank/DDBJ databases">
        <authorList>
            <person name="Varghese N."/>
            <person name="Submissions S."/>
        </authorList>
    </citation>
    <scope>NUCLEOTIDE SEQUENCE [LARGE SCALE GENOMIC DNA]</scope>
    <source>
        <strain evidence="3">DSM 17456</strain>
    </source>
</reference>
<keyword evidence="1" id="KW-0175">Coiled coil</keyword>
<keyword evidence="3" id="KW-1185">Reference proteome</keyword>
<dbReference type="Proteomes" id="UP000184694">
    <property type="component" value="Unassembled WGS sequence"/>
</dbReference>
<feature type="coiled-coil region" evidence="1">
    <location>
        <begin position="32"/>
        <end position="59"/>
    </location>
</feature>
<dbReference type="RefSeq" id="WP_074216408.1">
    <property type="nucleotide sequence ID" value="NZ_FSRG01000004.1"/>
</dbReference>
<dbReference type="OrthoDB" id="5465086at2"/>
<name>A0A1N6G0L5_9BACT</name>
<organism evidence="2 3">
    <name type="scientific">Halodesulfovibrio marinisediminis DSM 17456</name>
    <dbReference type="NCBI Taxonomy" id="1121457"/>
    <lineage>
        <taxon>Bacteria</taxon>
        <taxon>Pseudomonadati</taxon>
        <taxon>Thermodesulfobacteriota</taxon>
        <taxon>Desulfovibrionia</taxon>
        <taxon>Desulfovibrionales</taxon>
        <taxon>Desulfovibrionaceae</taxon>
        <taxon>Halodesulfovibrio</taxon>
    </lineage>
</organism>
<evidence type="ECO:0000313" key="3">
    <source>
        <dbReference type="Proteomes" id="UP000184694"/>
    </source>
</evidence>
<dbReference type="EMBL" id="FSRG01000004">
    <property type="protein sequence ID" value="SIO01010.1"/>
    <property type="molecule type" value="Genomic_DNA"/>
</dbReference>